<name>A0ABN2RN28_9ACTN</name>
<reference evidence="1 2" key="1">
    <citation type="journal article" date="2019" name="Int. J. Syst. Evol. Microbiol.">
        <title>The Global Catalogue of Microorganisms (GCM) 10K type strain sequencing project: providing services to taxonomists for standard genome sequencing and annotation.</title>
        <authorList>
            <consortium name="The Broad Institute Genomics Platform"/>
            <consortium name="The Broad Institute Genome Sequencing Center for Infectious Disease"/>
            <person name="Wu L."/>
            <person name="Ma J."/>
        </authorList>
    </citation>
    <scope>NUCLEOTIDE SEQUENCE [LARGE SCALE GENOMIC DNA]</scope>
    <source>
        <strain evidence="1 2">JCM 15309</strain>
    </source>
</reference>
<accession>A0ABN2RN28</accession>
<organism evidence="1 2">
    <name type="scientific">Nocardioides panacihumi</name>
    <dbReference type="NCBI Taxonomy" id="400774"/>
    <lineage>
        <taxon>Bacteria</taxon>
        <taxon>Bacillati</taxon>
        <taxon>Actinomycetota</taxon>
        <taxon>Actinomycetes</taxon>
        <taxon>Propionibacteriales</taxon>
        <taxon>Nocardioidaceae</taxon>
        <taxon>Nocardioides</taxon>
    </lineage>
</organism>
<sequence>MTCVVLLAAAGAGWEPAALSLLERTADVVVLKRCVDLDDLLAAAASGQADCAVLAADLPGLDATSVDQLRRHGVRAVAVVPAGPAGDPAGARASRAGLSRIVAEDALGRLPDALTSAEQPD</sequence>
<evidence type="ECO:0000313" key="2">
    <source>
        <dbReference type="Proteomes" id="UP001500571"/>
    </source>
</evidence>
<dbReference type="Proteomes" id="UP001500571">
    <property type="component" value="Unassembled WGS sequence"/>
</dbReference>
<keyword evidence="2" id="KW-1185">Reference proteome</keyword>
<dbReference type="EMBL" id="BAAAPB010000004">
    <property type="protein sequence ID" value="GAA1971757.1"/>
    <property type="molecule type" value="Genomic_DNA"/>
</dbReference>
<protein>
    <submittedName>
        <fullName evidence="1">Uncharacterized protein</fullName>
    </submittedName>
</protein>
<gene>
    <name evidence="1" type="ORF">GCM10009798_35910</name>
</gene>
<dbReference type="RefSeq" id="WP_344047206.1">
    <property type="nucleotide sequence ID" value="NZ_BAAAPB010000004.1"/>
</dbReference>
<comment type="caution">
    <text evidence="1">The sequence shown here is derived from an EMBL/GenBank/DDBJ whole genome shotgun (WGS) entry which is preliminary data.</text>
</comment>
<proteinExistence type="predicted"/>
<evidence type="ECO:0000313" key="1">
    <source>
        <dbReference type="EMBL" id="GAA1971757.1"/>
    </source>
</evidence>